<comment type="caution">
    <text evidence="1">The sequence shown here is derived from an EMBL/GenBank/DDBJ whole genome shotgun (WGS) entry which is preliminary data.</text>
</comment>
<dbReference type="EMBL" id="LUUG01000011">
    <property type="protein sequence ID" value="OAI10242.1"/>
    <property type="molecule type" value="Genomic_DNA"/>
</dbReference>
<reference evidence="1 2" key="1">
    <citation type="submission" date="2016-03" db="EMBL/GenBank/DDBJ databases">
        <authorList>
            <person name="Ploux O."/>
        </authorList>
    </citation>
    <scope>NUCLEOTIDE SEQUENCE [LARGE SCALE GENOMIC DNA]</scope>
    <source>
        <strain evidence="1 2">R-45363</strain>
    </source>
</reference>
<gene>
    <name evidence="1" type="ORF">A1332_05640</name>
</gene>
<dbReference type="AlphaFoldDB" id="A0A177MX89"/>
<evidence type="ECO:0000313" key="1">
    <source>
        <dbReference type="EMBL" id="OAI10242.1"/>
    </source>
</evidence>
<accession>A0A177MX89</accession>
<dbReference type="NCBIfam" id="TIGR02547">
    <property type="entry name" value="casA_cse1"/>
    <property type="match status" value="1"/>
</dbReference>
<organism evidence="1 2">
    <name type="scientific">Methylomonas methanica</name>
    <dbReference type="NCBI Taxonomy" id="421"/>
    <lineage>
        <taxon>Bacteria</taxon>
        <taxon>Pseudomonadati</taxon>
        <taxon>Pseudomonadota</taxon>
        <taxon>Gammaproteobacteria</taxon>
        <taxon>Methylococcales</taxon>
        <taxon>Methylococcaceae</taxon>
        <taxon>Methylomonas</taxon>
    </lineage>
</organism>
<dbReference type="OrthoDB" id="5392377at2"/>
<dbReference type="CDD" id="cd09729">
    <property type="entry name" value="Cse1_I-E"/>
    <property type="match status" value="1"/>
</dbReference>
<dbReference type="InterPro" id="IPR013381">
    <property type="entry name" value="CRISPR-assoc_prot_Cse1"/>
</dbReference>
<evidence type="ECO:0000313" key="2">
    <source>
        <dbReference type="Proteomes" id="UP000078090"/>
    </source>
</evidence>
<dbReference type="Pfam" id="PF09481">
    <property type="entry name" value="CRISPR_Cse1"/>
    <property type="match status" value="1"/>
</dbReference>
<dbReference type="RefSeq" id="WP_064006663.1">
    <property type="nucleotide sequence ID" value="NZ_LUUG01000011.1"/>
</dbReference>
<name>A0A177MX89_METMH</name>
<proteinExistence type="predicted"/>
<protein>
    <submittedName>
        <fullName evidence="1">Type I-E CRISPR-associated protein Cse1/CasA</fullName>
    </submittedName>
</protein>
<sequence length="524" mass="58691">MNLITDPWISVIRQSGQHDWIAPWQIVDNENPVIEINAPRPDFQGALYQFLIGLLQTGFAPEDEEQWLEYWEEAPDSKELHARFAAFSPAFELTSDDGPAFLQDFALPDGEAKPIAALLIEAPGGKTLKDNLDHFIKRGSANQLCPSCAASALFTLQTNAPAGGVGHRVGLRGGGPLTTLVLPKASESKLWQKLWLNVFNQEDLQAAEIFDASVLPWMGRTRTSEKGQITTPADVHPLHAYWGMPRRIRLCEPSESGCCDLCGSHAESLFREYRTKNYGTNYDGAWQHSLTPYRNDPKKVNPPLSLKGQQGGLGYRHWLGLALQDDSNGDKAAQIVRHYNQERGRMLADRGGAALWCFGFDMDNMKARCWYEARFPVFYLSAQQQSDLIAWAGELIDAARETVKILRSEVKAAWFRRPEDAKGDMSQIDSQFWQASEAEFFRLLERLATVAGDRGMASAEIYADWFAALRSKMIGVFEVATLSSTPEDLDLKRIINAKKSMLSRFHGNKIIKQLKTHAKTEEAA</sequence>
<dbReference type="Proteomes" id="UP000078090">
    <property type="component" value="Unassembled WGS sequence"/>
</dbReference>